<accession>X1EM69</accession>
<evidence type="ECO:0000313" key="1">
    <source>
        <dbReference type="EMBL" id="GAH33672.1"/>
    </source>
</evidence>
<proteinExistence type="predicted"/>
<name>X1EM69_9ZZZZ</name>
<gene>
    <name evidence="1" type="ORF">S03H2_20008</name>
</gene>
<dbReference type="EMBL" id="BARU01010502">
    <property type="protein sequence ID" value="GAH33672.1"/>
    <property type="molecule type" value="Genomic_DNA"/>
</dbReference>
<dbReference type="AlphaFoldDB" id="X1EM69"/>
<organism evidence="1">
    <name type="scientific">marine sediment metagenome</name>
    <dbReference type="NCBI Taxonomy" id="412755"/>
    <lineage>
        <taxon>unclassified sequences</taxon>
        <taxon>metagenomes</taxon>
        <taxon>ecological metagenomes</taxon>
    </lineage>
</organism>
<comment type="caution">
    <text evidence="1">The sequence shown here is derived from an EMBL/GenBank/DDBJ whole genome shotgun (WGS) entry which is preliminary data.</text>
</comment>
<feature type="non-terminal residue" evidence="1">
    <location>
        <position position="1"/>
    </location>
</feature>
<protein>
    <submittedName>
        <fullName evidence="1">Uncharacterized protein</fullName>
    </submittedName>
</protein>
<reference evidence="1" key="1">
    <citation type="journal article" date="2014" name="Front. Microbiol.">
        <title>High frequency of phylogenetically diverse reductive dehalogenase-homologous genes in deep subseafloor sedimentary metagenomes.</title>
        <authorList>
            <person name="Kawai M."/>
            <person name="Futagami T."/>
            <person name="Toyoda A."/>
            <person name="Takaki Y."/>
            <person name="Nishi S."/>
            <person name="Hori S."/>
            <person name="Arai W."/>
            <person name="Tsubouchi T."/>
            <person name="Morono Y."/>
            <person name="Uchiyama I."/>
            <person name="Ito T."/>
            <person name="Fujiyama A."/>
            <person name="Inagaki F."/>
            <person name="Takami H."/>
        </authorList>
    </citation>
    <scope>NUCLEOTIDE SEQUENCE</scope>
    <source>
        <strain evidence="1">Expedition CK06-06</strain>
    </source>
</reference>
<sequence>LPAILLTFLFASSHNSLTLYFVACECLISKVYYQEMRKPFGLIAKGLEIFWLPDRTILKLFA</sequence>